<dbReference type="VEuPathDB" id="FungiDB:KLMA_50343"/>
<dbReference type="KEGG" id="kmx:KLMA_50343"/>
<accession>W0TBI4</accession>
<dbReference type="OrthoDB" id="4035763at2759"/>
<organism evidence="2 3">
    <name type="scientific">Kluyveromyces marxianus (strain DMKU3-1042 / BCC 29191 / NBRC 104275)</name>
    <name type="common">Yeast</name>
    <name type="synonym">Candida kefyr</name>
    <dbReference type="NCBI Taxonomy" id="1003335"/>
    <lineage>
        <taxon>Eukaryota</taxon>
        <taxon>Fungi</taxon>
        <taxon>Dikarya</taxon>
        <taxon>Ascomycota</taxon>
        <taxon>Saccharomycotina</taxon>
        <taxon>Saccharomycetes</taxon>
        <taxon>Saccharomycetales</taxon>
        <taxon>Saccharomycetaceae</taxon>
        <taxon>Kluyveromyces</taxon>
    </lineage>
</organism>
<reference evidence="2 3" key="1">
    <citation type="journal article" date="2015" name="Biotechnol. Biofuels">
        <title>Genetic basis of the highly efficient yeast Kluyveromyces marxianus: complete genome sequence and transcriptome analyses.</title>
        <authorList>
            <person name="Lertwattanasakul N."/>
            <person name="Kosaka T."/>
            <person name="Hosoyama A."/>
            <person name="Suzuki Y."/>
            <person name="Rodrussamee N."/>
            <person name="Matsutani M."/>
            <person name="Murata M."/>
            <person name="Fujimoto N."/>
            <person name="Suprayogi"/>
            <person name="Tsuchikane K."/>
            <person name="Limtong S."/>
            <person name="Fujita N."/>
            <person name="Yamada M."/>
        </authorList>
    </citation>
    <scope>NUCLEOTIDE SEQUENCE [LARGE SCALE GENOMIC DNA]</scope>
    <source>
        <strain evidence="3">DMKU3-1042 / BCC 29191 / NBRC 104275</strain>
    </source>
</reference>
<gene>
    <name evidence="2" type="ORF">KLMA_50343</name>
</gene>
<dbReference type="InterPro" id="IPR016098">
    <property type="entry name" value="CAP/MinC_C"/>
</dbReference>
<dbReference type="EMBL" id="AP012217">
    <property type="protein sequence ID" value="BAO40997.2"/>
    <property type="molecule type" value="Genomic_DNA"/>
</dbReference>
<protein>
    <submittedName>
        <fullName evidence="2">Tubulin-specific chaperone C</fullName>
    </submittedName>
</protein>
<dbReference type="Proteomes" id="UP000065495">
    <property type="component" value="Chromosome 5"/>
</dbReference>
<dbReference type="PANTHER" id="PTHR15139">
    <property type="entry name" value="TUBULIN FOLDING COFACTOR C"/>
    <property type="match status" value="1"/>
</dbReference>
<dbReference type="Gene3D" id="2.160.20.70">
    <property type="match status" value="1"/>
</dbReference>
<evidence type="ECO:0000313" key="3">
    <source>
        <dbReference type="Proteomes" id="UP000065495"/>
    </source>
</evidence>
<dbReference type="GeneID" id="34716949"/>
<evidence type="ECO:0000256" key="1">
    <source>
        <dbReference type="SAM" id="MobiDB-lite"/>
    </source>
</evidence>
<dbReference type="InterPro" id="IPR027684">
    <property type="entry name" value="TBCC"/>
</dbReference>
<dbReference type="PANTHER" id="PTHR15139:SF0">
    <property type="entry name" value="TUBULIN-SPECIFIC CHAPERONE C"/>
    <property type="match status" value="1"/>
</dbReference>
<dbReference type="GO" id="GO:0007023">
    <property type="term" value="P:post-chaperonin tubulin folding pathway"/>
    <property type="evidence" value="ECO:0007669"/>
    <property type="project" value="InterPro"/>
</dbReference>
<dbReference type="GO" id="GO:0005737">
    <property type="term" value="C:cytoplasm"/>
    <property type="evidence" value="ECO:0007669"/>
    <property type="project" value="TreeGrafter"/>
</dbReference>
<name>W0TBI4_KLUMD</name>
<feature type="region of interest" description="Disordered" evidence="1">
    <location>
        <begin position="100"/>
        <end position="132"/>
    </location>
</feature>
<dbReference type="GO" id="GO:0007021">
    <property type="term" value="P:tubulin complex assembly"/>
    <property type="evidence" value="ECO:0007669"/>
    <property type="project" value="TreeGrafter"/>
</dbReference>
<dbReference type="AlphaFoldDB" id="W0TBI4"/>
<dbReference type="RefSeq" id="XP_022676807.1">
    <property type="nucleotide sequence ID" value="XM_022820333.1"/>
</dbReference>
<evidence type="ECO:0000313" key="2">
    <source>
        <dbReference type="EMBL" id="BAO40997.2"/>
    </source>
</evidence>
<sequence length="292" mass="33475">MRRMTLLSSIKSDGTLNANDLSSEFNLIYQNLEANVNSGHNLDQCKDDIISLSKQLTSVSSLLSRFDQELYSTKIDQLLKKITTKQLTLAKEDRRSRWKSMGLRAKHTASPPVSSDRKVVASPTTEKTVDPKPEIKDTDIKYQISTKSYQNLNNCKLSWTGDDILQEYATLQVQNVKKSTIYFNIVPFNQGSLLLEGFQDSYVIIITPEKSNLQLRLHKMDNCKLYIKRQAGSEVQDVVIEDFSHCVFHKDTKDYVRIHNFNQLTYQNKESNDGYTFVEFEVQEPLEPLSAS</sequence>
<proteinExistence type="predicted"/>